<protein>
    <submittedName>
        <fullName evidence="2">Uncharacterized protein</fullName>
    </submittedName>
</protein>
<accession>Q1IL59</accession>
<name>Q1IL59_KORVE</name>
<evidence type="ECO:0000256" key="1">
    <source>
        <dbReference type="SAM" id="MobiDB-lite"/>
    </source>
</evidence>
<evidence type="ECO:0000313" key="2">
    <source>
        <dbReference type="EMBL" id="ABF42391.1"/>
    </source>
</evidence>
<dbReference type="EnsemblBacteria" id="ABF42391">
    <property type="protein sequence ID" value="ABF42391"/>
    <property type="gene ID" value="Acid345_3390"/>
</dbReference>
<dbReference type="EMBL" id="CP000360">
    <property type="protein sequence ID" value="ABF42391.1"/>
    <property type="molecule type" value="Genomic_DNA"/>
</dbReference>
<organism evidence="2 3">
    <name type="scientific">Koribacter versatilis (strain Ellin345)</name>
    <dbReference type="NCBI Taxonomy" id="204669"/>
    <lineage>
        <taxon>Bacteria</taxon>
        <taxon>Pseudomonadati</taxon>
        <taxon>Acidobacteriota</taxon>
        <taxon>Terriglobia</taxon>
        <taxon>Terriglobales</taxon>
        <taxon>Candidatus Korobacteraceae</taxon>
        <taxon>Candidatus Korobacter</taxon>
    </lineage>
</organism>
<dbReference type="eggNOG" id="ENOG5033FSJ">
    <property type="taxonomic scope" value="Bacteria"/>
</dbReference>
<dbReference type="AlphaFoldDB" id="Q1IL59"/>
<evidence type="ECO:0000313" key="3">
    <source>
        <dbReference type="Proteomes" id="UP000002432"/>
    </source>
</evidence>
<keyword evidence="3" id="KW-1185">Reference proteome</keyword>
<dbReference type="STRING" id="204669.Acid345_3390"/>
<dbReference type="KEGG" id="aba:Acid345_3390"/>
<gene>
    <name evidence="2" type="ordered locus">Acid345_3390</name>
</gene>
<feature type="compositionally biased region" description="Polar residues" evidence="1">
    <location>
        <begin position="1"/>
        <end position="16"/>
    </location>
</feature>
<feature type="region of interest" description="Disordered" evidence="1">
    <location>
        <begin position="1"/>
        <end position="21"/>
    </location>
</feature>
<dbReference type="Proteomes" id="UP000002432">
    <property type="component" value="Chromosome"/>
</dbReference>
<sequence length="163" mass="18347">MNSSRGESLPESTHLSTENRHKVFSVDHQPSLFMAERPVPGSMDDASLVRGILVDAIRKCGKSRPQIADELTELVGRKITERQLNGFTAESREDFRWPSELDRAFCFVTGDDRLLRTRAELAGFRVITVAEYDLLELGRQYLIRKRADAVVSRLEGALSGRAL</sequence>
<proteinExistence type="predicted"/>
<dbReference type="HOGENOM" id="CLU_1709282_0_0_0"/>
<reference evidence="2 3" key="1">
    <citation type="journal article" date="2009" name="Appl. Environ. Microbiol.">
        <title>Three genomes from the phylum Acidobacteria provide insight into the lifestyles of these microorganisms in soils.</title>
        <authorList>
            <person name="Ward N.L."/>
            <person name="Challacombe J.F."/>
            <person name="Janssen P.H."/>
            <person name="Henrissat B."/>
            <person name="Coutinho P.M."/>
            <person name="Wu M."/>
            <person name="Xie G."/>
            <person name="Haft D.H."/>
            <person name="Sait M."/>
            <person name="Badger J."/>
            <person name="Barabote R.D."/>
            <person name="Bradley B."/>
            <person name="Brettin T.S."/>
            <person name="Brinkac L.M."/>
            <person name="Bruce D."/>
            <person name="Creasy T."/>
            <person name="Daugherty S.C."/>
            <person name="Davidsen T.M."/>
            <person name="DeBoy R.T."/>
            <person name="Detter J.C."/>
            <person name="Dodson R.J."/>
            <person name="Durkin A.S."/>
            <person name="Ganapathy A."/>
            <person name="Gwinn-Giglio M."/>
            <person name="Han C.S."/>
            <person name="Khouri H."/>
            <person name="Kiss H."/>
            <person name="Kothari S.P."/>
            <person name="Madupu R."/>
            <person name="Nelson K.E."/>
            <person name="Nelson W.C."/>
            <person name="Paulsen I."/>
            <person name="Penn K."/>
            <person name="Ren Q."/>
            <person name="Rosovitz M.J."/>
            <person name="Selengut J.D."/>
            <person name="Shrivastava S."/>
            <person name="Sullivan S.A."/>
            <person name="Tapia R."/>
            <person name="Thompson L.S."/>
            <person name="Watkins K.L."/>
            <person name="Yang Q."/>
            <person name="Yu C."/>
            <person name="Zafar N."/>
            <person name="Zhou L."/>
            <person name="Kuske C.R."/>
        </authorList>
    </citation>
    <scope>NUCLEOTIDE SEQUENCE [LARGE SCALE GENOMIC DNA]</scope>
    <source>
        <strain evidence="2 3">Ellin345</strain>
    </source>
</reference>